<dbReference type="Proteomes" id="UP000095552">
    <property type="component" value="Unassembled WGS sequence"/>
</dbReference>
<name>A0A1E5T6X1_9BACT</name>
<protein>
    <submittedName>
        <fullName evidence="1">Uncharacterized protein</fullName>
    </submittedName>
</protein>
<reference evidence="1 2" key="1">
    <citation type="submission" date="2016-08" db="EMBL/GenBank/DDBJ databases">
        <title>Draft genome of Fabibacter sp. strain SK-8.</title>
        <authorList>
            <person name="Wong S.-K."/>
            <person name="Hamasaki K."/>
            <person name="Yoshizawa S."/>
        </authorList>
    </citation>
    <scope>NUCLEOTIDE SEQUENCE [LARGE SCALE GENOMIC DNA]</scope>
    <source>
        <strain evidence="1 2">SK-8</strain>
    </source>
</reference>
<dbReference type="SUPFAM" id="SSF48452">
    <property type="entry name" value="TPR-like"/>
    <property type="match status" value="1"/>
</dbReference>
<dbReference type="OrthoDB" id="1490552at2"/>
<dbReference type="EMBL" id="MDGQ01000003">
    <property type="protein sequence ID" value="OEK07134.1"/>
    <property type="molecule type" value="Genomic_DNA"/>
</dbReference>
<dbReference type="STRING" id="1563681.BFP71_05610"/>
<sequence length="272" mass="30849">MNKSQVILTAVAILLTVGLYSLPKVVINNSKLEESAFIDDSVPGGIVDHSTEIPEAFADRISFWKDRLFENNEIQLEPASLDSLMAVFMEINKYDSAAHYAELYAIKFDEIDHWQKAGEAYYEAFSFALDEQKIRLLGQKTRKVYEKVLAQRPDDLDAQHDIGMTYVIGSSNPMQGIMMLRGILDKDPKNLKTLLSMGFMSINTSQFENAADRFETLVENYPQHIEGNFFLGVAYYETGQMVKAKTQFNKVKELGANEQTLTAADEYLERIN</sequence>
<dbReference type="InterPro" id="IPR011990">
    <property type="entry name" value="TPR-like_helical_dom_sf"/>
</dbReference>
<dbReference type="Gene3D" id="1.25.40.10">
    <property type="entry name" value="Tetratricopeptide repeat domain"/>
    <property type="match status" value="1"/>
</dbReference>
<evidence type="ECO:0000313" key="2">
    <source>
        <dbReference type="Proteomes" id="UP000095552"/>
    </source>
</evidence>
<comment type="caution">
    <text evidence="1">The sequence shown here is derived from an EMBL/GenBank/DDBJ whole genome shotgun (WGS) entry which is preliminary data.</text>
</comment>
<accession>A0A1E5T6X1</accession>
<dbReference type="RefSeq" id="WP_069834446.1">
    <property type="nucleotide sequence ID" value="NZ_MDGQ01000003.1"/>
</dbReference>
<gene>
    <name evidence="1" type="ORF">BFP71_05610</name>
</gene>
<dbReference type="AlphaFoldDB" id="A0A1E5T6X1"/>
<proteinExistence type="predicted"/>
<organism evidence="1 2">
    <name type="scientific">Roseivirga misakiensis</name>
    <dbReference type="NCBI Taxonomy" id="1563681"/>
    <lineage>
        <taxon>Bacteria</taxon>
        <taxon>Pseudomonadati</taxon>
        <taxon>Bacteroidota</taxon>
        <taxon>Cytophagia</taxon>
        <taxon>Cytophagales</taxon>
        <taxon>Roseivirgaceae</taxon>
        <taxon>Roseivirga</taxon>
    </lineage>
</organism>
<evidence type="ECO:0000313" key="1">
    <source>
        <dbReference type="EMBL" id="OEK07134.1"/>
    </source>
</evidence>
<keyword evidence="2" id="KW-1185">Reference proteome</keyword>